<dbReference type="EMBL" id="JAPDDT010000001">
    <property type="protein sequence ID" value="MCW1921160.1"/>
    <property type="molecule type" value="Genomic_DNA"/>
</dbReference>
<dbReference type="Pfam" id="PF09957">
    <property type="entry name" value="VapB_antitoxin"/>
    <property type="match status" value="1"/>
</dbReference>
<evidence type="ECO:0000313" key="2">
    <source>
        <dbReference type="Proteomes" id="UP001320876"/>
    </source>
</evidence>
<gene>
    <name evidence="1" type="ORF">OKA05_01255</name>
</gene>
<evidence type="ECO:0000313" key="1">
    <source>
        <dbReference type="EMBL" id="MCW1921160.1"/>
    </source>
</evidence>
<accession>A0ABT3GC16</accession>
<organism evidence="1 2">
    <name type="scientific">Luteolibacter arcticus</name>
    <dbReference type="NCBI Taxonomy" id="1581411"/>
    <lineage>
        <taxon>Bacteria</taxon>
        <taxon>Pseudomonadati</taxon>
        <taxon>Verrucomicrobiota</taxon>
        <taxon>Verrucomicrobiia</taxon>
        <taxon>Verrucomicrobiales</taxon>
        <taxon>Verrucomicrobiaceae</taxon>
        <taxon>Luteolibacter</taxon>
    </lineage>
</organism>
<protein>
    <submittedName>
        <fullName evidence="1">Type II toxin-antitoxin system VapB family antitoxin</fullName>
    </submittedName>
</protein>
<sequence length="66" mass="7777">MATNIQLDEELISEAQKLGNHASKRATVEDALREYVQRRKQMEVIKLFGQIDFEEGHDYKSARKRR</sequence>
<dbReference type="InterPro" id="IPR019239">
    <property type="entry name" value="VapB_antitoxin"/>
</dbReference>
<proteinExistence type="predicted"/>
<keyword evidence="2" id="KW-1185">Reference proteome</keyword>
<dbReference type="Proteomes" id="UP001320876">
    <property type="component" value="Unassembled WGS sequence"/>
</dbReference>
<reference evidence="1 2" key="1">
    <citation type="submission" date="2022-10" db="EMBL/GenBank/DDBJ databases">
        <title>Luteolibacter arcticus strain CCTCC AB 2014275, whole genome shotgun sequencing project.</title>
        <authorList>
            <person name="Zhao G."/>
            <person name="Shen L."/>
        </authorList>
    </citation>
    <scope>NUCLEOTIDE SEQUENCE [LARGE SCALE GENOMIC DNA]</scope>
    <source>
        <strain evidence="1 2">CCTCC AB 2014275</strain>
    </source>
</reference>
<name>A0ABT3GC16_9BACT</name>
<dbReference type="RefSeq" id="WP_264485269.1">
    <property type="nucleotide sequence ID" value="NZ_JAPDDT010000001.1"/>
</dbReference>
<comment type="caution">
    <text evidence="1">The sequence shown here is derived from an EMBL/GenBank/DDBJ whole genome shotgun (WGS) entry which is preliminary data.</text>
</comment>